<reference evidence="2" key="1">
    <citation type="journal article" date="2023" name="Insect Mol. Biol.">
        <title>Genome sequencing provides insights into the evolution of gene families encoding plant cell wall-degrading enzymes in longhorned beetles.</title>
        <authorList>
            <person name="Shin N.R."/>
            <person name="Okamura Y."/>
            <person name="Kirsch R."/>
            <person name="Pauchet Y."/>
        </authorList>
    </citation>
    <scope>NUCLEOTIDE SEQUENCE</scope>
    <source>
        <strain evidence="2">AMC_N1</strain>
    </source>
</reference>
<protein>
    <submittedName>
        <fullName evidence="2">Uncharacterized protein</fullName>
    </submittedName>
</protein>
<evidence type="ECO:0000313" key="3">
    <source>
        <dbReference type="Proteomes" id="UP001162162"/>
    </source>
</evidence>
<organism evidence="2 3">
    <name type="scientific">Aromia moschata</name>
    <dbReference type="NCBI Taxonomy" id="1265417"/>
    <lineage>
        <taxon>Eukaryota</taxon>
        <taxon>Metazoa</taxon>
        <taxon>Ecdysozoa</taxon>
        <taxon>Arthropoda</taxon>
        <taxon>Hexapoda</taxon>
        <taxon>Insecta</taxon>
        <taxon>Pterygota</taxon>
        <taxon>Neoptera</taxon>
        <taxon>Endopterygota</taxon>
        <taxon>Coleoptera</taxon>
        <taxon>Polyphaga</taxon>
        <taxon>Cucujiformia</taxon>
        <taxon>Chrysomeloidea</taxon>
        <taxon>Cerambycidae</taxon>
        <taxon>Cerambycinae</taxon>
        <taxon>Callichromatini</taxon>
        <taxon>Aromia</taxon>
    </lineage>
</organism>
<gene>
    <name evidence="2" type="ORF">NQ318_021165</name>
</gene>
<keyword evidence="3" id="KW-1185">Reference proteome</keyword>
<sequence length="155" mass="17632">MIRILMIYRNLTVVPVFPLTVMILKLKRQPYSQIIVMRRFFQTYQKSVITNSVATSVIATTSNTCAKEEEENPSQNIINMNLAPDNNKGESSKPNERIQSVLVTACSSNGPMLSHSTPRYRKPADTARTNNNELPNKEEFLHNGEKTNNNEQKTF</sequence>
<dbReference type="AlphaFoldDB" id="A0AAV8YF11"/>
<dbReference type="Proteomes" id="UP001162162">
    <property type="component" value="Unassembled WGS sequence"/>
</dbReference>
<feature type="region of interest" description="Disordered" evidence="1">
    <location>
        <begin position="67"/>
        <end position="155"/>
    </location>
</feature>
<comment type="caution">
    <text evidence="2">The sequence shown here is derived from an EMBL/GenBank/DDBJ whole genome shotgun (WGS) entry which is preliminary data.</text>
</comment>
<evidence type="ECO:0000313" key="2">
    <source>
        <dbReference type="EMBL" id="KAJ8950307.1"/>
    </source>
</evidence>
<accession>A0AAV8YF11</accession>
<feature type="compositionally biased region" description="Polar residues" evidence="1">
    <location>
        <begin position="146"/>
        <end position="155"/>
    </location>
</feature>
<feature type="compositionally biased region" description="Basic and acidic residues" evidence="1">
    <location>
        <begin position="87"/>
        <end position="96"/>
    </location>
</feature>
<proteinExistence type="predicted"/>
<evidence type="ECO:0000256" key="1">
    <source>
        <dbReference type="SAM" id="MobiDB-lite"/>
    </source>
</evidence>
<name>A0AAV8YF11_9CUCU</name>
<feature type="compositionally biased region" description="Polar residues" evidence="1">
    <location>
        <begin position="97"/>
        <end position="117"/>
    </location>
</feature>
<dbReference type="EMBL" id="JAPWTK010000102">
    <property type="protein sequence ID" value="KAJ8950307.1"/>
    <property type="molecule type" value="Genomic_DNA"/>
</dbReference>
<feature type="compositionally biased region" description="Basic and acidic residues" evidence="1">
    <location>
        <begin position="135"/>
        <end position="145"/>
    </location>
</feature>